<reference evidence="2" key="1">
    <citation type="submission" date="2016-04" db="EMBL/GenBank/DDBJ databases">
        <title>Complete Genome Sequences of Twelve Strains of a Stable Defined Moderately Diverse Mouse Microbiota 2 (sDMDMm2).</title>
        <authorList>
            <person name="Uchimura Y."/>
            <person name="Wyss M."/>
            <person name="Brugiroux S."/>
            <person name="Limenitakis J.P."/>
            <person name="Stecher B."/>
            <person name="McCoy K.D."/>
            <person name="Macpherson A.J."/>
        </authorList>
    </citation>
    <scope>NUCLEOTIDE SEQUENCE [LARGE SCALE GENOMIC DNA]</scope>
    <source>
        <strain evidence="2">YL27</strain>
    </source>
</reference>
<dbReference type="Proteomes" id="UP000186351">
    <property type="component" value="Chromosome"/>
</dbReference>
<dbReference type="STRING" id="1796646.A4V02_13315"/>
<accession>A0A1B1SCQ4</accession>
<evidence type="ECO:0000313" key="1">
    <source>
        <dbReference type="EMBL" id="ANU64601.1"/>
    </source>
</evidence>
<dbReference type="AlphaFoldDB" id="A0A1B1SCQ4"/>
<sequence>MGAMEITYKSKFHGNTYLSHQSVESPRMNPCIKSILATAIAASAALTPANAGQLKITVDSARHVVIIPAVEGGADVAVAIVDGRISSPDTTVTIASQLLMQNDLHGHVEDAAWYLRTPRREADPAADALMLTQGWTRYDMPAAIRGEINDSLPYPLEIGAQLDGVIRSKWRGKPLAGVTANVLAPRMADGASAVTDSLGRFHITGIEWADSTFFVISAMNSKGKLEENIHPDFDSFPTIDILPESQSIAESFAALDEDPDRWDNYVARLNSSPQGMQISLREVVVRATKKREGANAIDYLASVYIRPDDDKDIRSYEEAVTHIPGVNVINDRLMYHQTPVSVWVDGRYLGSADAQTRIRKSGASLRTRKMNTTSQQTYGIGGTSPLDLNETTAYNGNSYNNLYDIGLFTNNLKLIDLENMYPFADNESVAYIPPHLSVLFKNGANTDGGVLNIKTKHPGKISNTLSPEFRTISPLGYQRRKKFYAPAYTPEGIPEGETGATLQWLPAVDLTQSVELPLPANISSSEIAVAVEGLTPQGSVISN</sequence>
<proteinExistence type="predicted"/>
<dbReference type="EMBL" id="CP015402">
    <property type="protein sequence ID" value="ANU64601.1"/>
    <property type="molecule type" value="Genomic_DNA"/>
</dbReference>
<evidence type="ECO:0008006" key="3">
    <source>
        <dbReference type="Google" id="ProtNLM"/>
    </source>
</evidence>
<name>A0A1B1SCQ4_9BACT</name>
<evidence type="ECO:0000313" key="2">
    <source>
        <dbReference type="Proteomes" id="UP000186351"/>
    </source>
</evidence>
<accession>A0A1Z2XFT0</accession>
<keyword evidence="2" id="KW-1185">Reference proteome</keyword>
<protein>
    <recommendedName>
        <fullName evidence="3">Carboxypeptidase regulatory-like domain-containing protein</fullName>
    </recommendedName>
</protein>
<gene>
    <name evidence="1" type="ORF">A4V02_13315</name>
</gene>
<dbReference type="KEGG" id="pary:A4V02_13315"/>
<organism evidence="1 2">
    <name type="scientific">Muribaculum intestinale</name>
    <dbReference type="NCBI Taxonomy" id="1796646"/>
    <lineage>
        <taxon>Bacteria</taxon>
        <taxon>Pseudomonadati</taxon>
        <taxon>Bacteroidota</taxon>
        <taxon>Bacteroidia</taxon>
        <taxon>Bacteroidales</taxon>
        <taxon>Muribaculaceae</taxon>
        <taxon>Muribaculum</taxon>
    </lineage>
</organism>